<name>A0A2N3KJ88_9PROT</name>
<comment type="caution">
    <text evidence="1">The sequence shown here is derived from an EMBL/GenBank/DDBJ whole genome shotgun (WGS) entry which is preliminary data.</text>
</comment>
<protein>
    <submittedName>
        <fullName evidence="1">Uncharacterized protein</fullName>
    </submittedName>
</protein>
<gene>
    <name evidence="1" type="ORF">COO20_20915</name>
</gene>
<dbReference type="EMBL" id="NWTK01000016">
    <property type="protein sequence ID" value="PKR50605.1"/>
    <property type="molecule type" value="Genomic_DNA"/>
</dbReference>
<reference evidence="1 2" key="1">
    <citation type="submission" date="2017-09" db="EMBL/GenBank/DDBJ databases">
        <title>Biodiversity and function of Thalassospira species in the particle-attached aromatic-hydrocarbon-degrading consortia from the surface seawater of the South China Sea.</title>
        <authorList>
            <person name="Dong C."/>
            <person name="Liu R."/>
            <person name="Shao Z."/>
        </authorList>
    </citation>
    <scope>NUCLEOTIDE SEQUENCE [LARGE SCALE GENOMIC DNA]</scope>
    <source>
        <strain evidence="1 2">CSC1P2</strain>
    </source>
</reference>
<evidence type="ECO:0000313" key="1">
    <source>
        <dbReference type="EMBL" id="PKR50605.1"/>
    </source>
</evidence>
<sequence length="59" mass="6409">MNFKSPVNVLLWLFIGAIFSTTLFKGVVDQKNTRSGACDLESAVYKNSPAAKTAPGTRF</sequence>
<dbReference type="Proteomes" id="UP000233597">
    <property type="component" value="Unassembled WGS sequence"/>
</dbReference>
<proteinExistence type="predicted"/>
<organism evidence="1 2">
    <name type="scientific">Thalassospira marina</name>
    <dbReference type="NCBI Taxonomy" id="2048283"/>
    <lineage>
        <taxon>Bacteria</taxon>
        <taxon>Pseudomonadati</taxon>
        <taxon>Pseudomonadota</taxon>
        <taxon>Alphaproteobacteria</taxon>
        <taxon>Rhodospirillales</taxon>
        <taxon>Thalassospiraceae</taxon>
        <taxon>Thalassospira</taxon>
    </lineage>
</organism>
<evidence type="ECO:0000313" key="2">
    <source>
        <dbReference type="Proteomes" id="UP000233597"/>
    </source>
</evidence>
<dbReference type="AlphaFoldDB" id="A0A2N3KJ88"/>
<accession>A0A2N3KJ88</accession>